<feature type="compositionally biased region" description="Basic and acidic residues" evidence="9">
    <location>
        <begin position="652"/>
        <end position="661"/>
    </location>
</feature>
<reference evidence="11" key="1">
    <citation type="submission" date="2020-06" db="EMBL/GenBank/DDBJ databases">
        <title>Genomes of multiple members of Pneumocystis genus reveal paths to human pathogen Pneumocystis jirovecii.</title>
        <authorList>
            <person name="Cisse O.H."/>
            <person name="Ma L."/>
            <person name="Dekker J."/>
            <person name="Khil P."/>
            <person name="Jo J."/>
            <person name="Brenchley J."/>
            <person name="Blair R."/>
            <person name="Pahar B."/>
            <person name="Chabe M."/>
            <person name="Van Rompay K.A."/>
            <person name="Keesler R."/>
            <person name="Sukura A."/>
            <person name="Hirsch V."/>
            <person name="Kutty G."/>
            <person name="Liu Y."/>
            <person name="Peng L."/>
            <person name="Chen J."/>
            <person name="Song J."/>
            <person name="Weissenbacher-Lang C."/>
            <person name="Xu J."/>
            <person name="Upham N.S."/>
            <person name="Stajich J.E."/>
            <person name="Cuomo C.A."/>
            <person name="Cushion M.T."/>
            <person name="Kovacs J.A."/>
        </authorList>
    </citation>
    <scope>NUCLEOTIDE SEQUENCE</scope>
    <source>
        <strain evidence="11">2A</strain>
    </source>
</reference>
<organism evidence="11 12">
    <name type="scientific">Pneumocystis wakefieldiae</name>
    <dbReference type="NCBI Taxonomy" id="38082"/>
    <lineage>
        <taxon>Eukaryota</taxon>
        <taxon>Fungi</taxon>
        <taxon>Dikarya</taxon>
        <taxon>Ascomycota</taxon>
        <taxon>Taphrinomycotina</taxon>
        <taxon>Pneumocystomycetes</taxon>
        <taxon>Pneumocystaceae</taxon>
        <taxon>Pneumocystis</taxon>
    </lineage>
</organism>
<evidence type="ECO:0000256" key="1">
    <source>
        <dbReference type="ARBA" id="ARBA00004586"/>
    </source>
</evidence>
<evidence type="ECO:0000259" key="10">
    <source>
        <dbReference type="PROSITE" id="PS51847"/>
    </source>
</evidence>
<feature type="compositionally biased region" description="Low complexity" evidence="9">
    <location>
        <begin position="662"/>
        <end position="671"/>
    </location>
</feature>
<evidence type="ECO:0000256" key="3">
    <source>
        <dbReference type="ARBA" id="ARBA00022692"/>
    </source>
</evidence>
<feature type="compositionally biased region" description="Polar residues" evidence="9">
    <location>
        <begin position="835"/>
        <end position="845"/>
    </location>
</feature>
<dbReference type="InterPro" id="IPR031468">
    <property type="entry name" value="SMP_LBD"/>
</dbReference>
<evidence type="ECO:0000313" key="11">
    <source>
        <dbReference type="EMBL" id="QSL65179.1"/>
    </source>
</evidence>
<keyword evidence="2" id="KW-0813">Transport</keyword>
<dbReference type="GO" id="GO:0032865">
    <property type="term" value="C:ERMES complex"/>
    <property type="evidence" value="ECO:0007669"/>
    <property type="project" value="TreeGrafter"/>
</dbReference>
<dbReference type="EMBL" id="CP054536">
    <property type="protein sequence ID" value="QSL65179.1"/>
    <property type="molecule type" value="Genomic_DNA"/>
</dbReference>
<dbReference type="GO" id="GO:0005789">
    <property type="term" value="C:endoplasmic reticulum membrane"/>
    <property type="evidence" value="ECO:0007669"/>
    <property type="project" value="UniProtKB-SubCell"/>
</dbReference>
<name>A0A899G115_9ASCO</name>
<evidence type="ECO:0000256" key="9">
    <source>
        <dbReference type="SAM" id="MobiDB-lite"/>
    </source>
</evidence>
<keyword evidence="5" id="KW-1133">Transmembrane helix</keyword>
<dbReference type="Proteomes" id="UP000663699">
    <property type="component" value="Chromosome 5"/>
</dbReference>
<feature type="region of interest" description="Disordered" evidence="9">
    <location>
        <begin position="835"/>
        <end position="856"/>
    </location>
</feature>
<dbReference type="Pfam" id="PF10296">
    <property type="entry name" value="MMM1"/>
    <property type="match status" value="1"/>
</dbReference>
<dbReference type="PANTHER" id="PTHR13466:SF19">
    <property type="entry name" value="NUCLEUS-VACUOLE JUNCTION PROTEIN 2"/>
    <property type="match status" value="1"/>
</dbReference>
<accession>A0A899G115</accession>
<dbReference type="GO" id="GO:0008289">
    <property type="term" value="F:lipid binding"/>
    <property type="evidence" value="ECO:0007669"/>
    <property type="project" value="UniProtKB-KW"/>
</dbReference>
<dbReference type="OrthoDB" id="26740at2759"/>
<feature type="compositionally biased region" description="Basic and acidic residues" evidence="9">
    <location>
        <begin position="846"/>
        <end position="856"/>
    </location>
</feature>
<feature type="region of interest" description="Disordered" evidence="9">
    <location>
        <begin position="652"/>
        <end position="671"/>
    </location>
</feature>
<evidence type="ECO:0000256" key="8">
    <source>
        <dbReference type="ARBA" id="ARBA00023136"/>
    </source>
</evidence>
<keyword evidence="8" id="KW-0472">Membrane</keyword>
<keyword evidence="3" id="KW-0812">Transmembrane</keyword>
<dbReference type="GO" id="GO:1990456">
    <property type="term" value="P:mitochondrion-endoplasmic reticulum membrane tethering"/>
    <property type="evidence" value="ECO:0007669"/>
    <property type="project" value="TreeGrafter"/>
</dbReference>
<evidence type="ECO:0000256" key="6">
    <source>
        <dbReference type="ARBA" id="ARBA00023055"/>
    </source>
</evidence>
<keyword evidence="7" id="KW-0446">Lipid-binding</keyword>
<evidence type="ECO:0000256" key="4">
    <source>
        <dbReference type="ARBA" id="ARBA00022824"/>
    </source>
</evidence>
<comment type="subcellular location">
    <subcellularLocation>
        <location evidence="1">Endoplasmic reticulum membrane</location>
    </subcellularLocation>
</comment>
<dbReference type="GO" id="GO:0015914">
    <property type="term" value="P:phospholipid transport"/>
    <property type="evidence" value="ECO:0007669"/>
    <property type="project" value="TreeGrafter"/>
</dbReference>
<sequence length="964" mass="108586">MEIPSFRLQHSRTVLKSLKKLSLLNKKGGLRTLDSPDDAAGIYKTGWIRVIREVDDAETENFDIKSAGTDAPAGNHVAGHAQAGSIASGGSGAAGVKKQRKGPVLFFAVLKHRNLFLYDKENRSDVKYVIVLAQYHVSIWPKGSRDGEIFSRTHAICLSQEKNEQKKQKSDAESILEETRPRNKFLIYNSNPSDQEDWYFLLIQASKTADKKCEWREDPSVSAVPLIFHPKHMSKLIHTIHSTDAQLETRWLNALLGRLFLALYRTRFSQEYIIEKIKKKISRIKKPGFLSDIVVKGVDIGDSIPYITSPRLRDLSSDGQLNIDAMITYNGSFRIEISTTATLNLGSRFKARQVELMLAVILKKFEGTLALIIKPPPSNRLWYGFYEMPRIDMTIEPIVFSKQITYSMILKVIENRIRETIHNSLVFPYMEDFEFYNTTDQFFRGGIWDHSRIQEEDPEKEISVTEKKESNDEALLDELDDIKEKSNLSKMASANSENDLSNKSKQSILLTTLRSSVSEAKKDSLKRSSSYNTISDNSSLVELENRSSTEIPSGDKSFKDLCGKSFVTAAAISAFGKSTVLPKTFNKISHYKTAKSEDINKLDIELDKKSVDAENESITSSTSTNSFKSSFTTKKERLSAAFATMRENTIFDNRRKSESGEKSSLSSSVSSATNTVRRWGANYIAKRHGNTSVDSESLNYASSHTFPLNFQVNKKKELPNILDENPPDYSEISTDSIVYDPLQVSESSSATTTDTLHAFSNKHISIPEPIQSLTEQSYIISKPFGQRTDLDYDALLLKQRPMPPIPPMRRDLPLPPALPARRNLAKQVTVSELSETLDNTSSYETNVDHNDKDVNLDDKDVNLDDKDVDLDDKDVNQDVIAENLFQDSCEKNDESNNNNESEDSIEHKNSFELDNITEPEDAIQLADTSKLDDMVESENSTESEDMVVLEDIINSDSLRSTNSI</sequence>
<protein>
    <recommendedName>
        <fullName evidence="10">SMP-LTD domain-containing protein</fullName>
    </recommendedName>
</protein>
<evidence type="ECO:0000256" key="7">
    <source>
        <dbReference type="ARBA" id="ARBA00023121"/>
    </source>
</evidence>
<dbReference type="PANTHER" id="PTHR13466">
    <property type="entry name" value="TEX2 PROTEIN-RELATED"/>
    <property type="match status" value="1"/>
</dbReference>
<feature type="domain" description="SMP-LTD" evidence="10">
    <location>
        <begin position="245"/>
        <end position="436"/>
    </location>
</feature>
<gene>
    <name evidence="11" type="ORF">MERGE_002484</name>
</gene>
<evidence type="ECO:0000256" key="2">
    <source>
        <dbReference type="ARBA" id="ARBA00022448"/>
    </source>
</evidence>
<keyword evidence="6" id="KW-0445">Lipid transport</keyword>
<dbReference type="CDD" id="cd21675">
    <property type="entry name" value="SMP_TEX2"/>
    <property type="match status" value="1"/>
</dbReference>
<keyword evidence="12" id="KW-1185">Reference proteome</keyword>
<evidence type="ECO:0000313" key="12">
    <source>
        <dbReference type="Proteomes" id="UP000663699"/>
    </source>
</evidence>
<keyword evidence="4" id="KW-0256">Endoplasmic reticulum</keyword>
<dbReference type="PROSITE" id="PS51847">
    <property type="entry name" value="SMP"/>
    <property type="match status" value="1"/>
</dbReference>
<proteinExistence type="predicted"/>
<dbReference type="AlphaFoldDB" id="A0A899G115"/>
<dbReference type="Pfam" id="PF15413">
    <property type="entry name" value="PH_11"/>
    <property type="match status" value="1"/>
</dbReference>
<dbReference type="SUPFAM" id="SSF50729">
    <property type="entry name" value="PH domain-like"/>
    <property type="match status" value="1"/>
</dbReference>
<evidence type="ECO:0000256" key="5">
    <source>
        <dbReference type="ARBA" id="ARBA00022989"/>
    </source>
</evidence>
<dbReference type="InterPro" id="IPR019411">
    <property type="entry name" value="MMM1_dom"/>
</dbReference>